<sequence>MLTTAGLAAEVARRAAEDEMAEERLRMNIPIIAQVRDIFAIY</sequence>
<dbReference type="Proteomes" id="UP000823773">
    <property type="component" value="Unassembled WGS sequence"/>
</dbReference>
<name>A0ACC5STK4_ENSAD</name>
<proteinExistence type="predicted"/>
<evidence type="ECO:0000313" key="1">
    <source>
        <dbReference type="EMBL" id="MBP1872155.1"/>
    </source>
</evidence>
<protein>
    <submittedName>
        <fullName evidence="1">Uncharacterized protein</fullName>
    </submittedName>
</protein>
<evidence type="ECO:0000313" key="2">
    <source>
        <dbReference type="Proteomes" id="UP000823773"/>
    </source>
</evidence>
<organism evidence="1 2">
    <name type="scientific">Ensifer adhaerens</name>
    <name type="common">Sinorhizobium morelense</name>
    <dbReference type="NCBI Taxonomy" id="106592"/>
    <lineage>
        <taxon>Bacteria</taxon>
        <taxon>Pseudomonadati</taxon>
        <taxon>Pseudomonadota</taxon>
        <taxon>Alphaproteobacteria</taxon>
        <taxon>Hyphomicrobiales</taxon>
        <taxon>Rhizobiaceae</taxon>
        <taxon>Sinorhizobium/Ensifer group</taxon>
        <taxon>Ensifer</taxon>
    </lineage>
</organism>
<keyword evidence="2" id="KW-1185">Reference proteome</keyword>
<dbReference type="EMBL" id="JAGGJR010000002">
    <property type="protein sequence ID" value="MBP1872155.1"/>
    <property type="molecule type" value="Genomic_DNA"/>
</dbReference>
<accession>A0ACC5STK4</accession>
<gene>
    <name evidence="1" type="ORF">J2Z19_001867</name>
</gene>
<comment type="caution">
    <text evidence="1">The sequence shown here is derived from an EMBL/GenBank/DDBJ whole genome shotgun (WGS) entry which is preliminary data.</text>
</comment>
<reference evidence="1" key="1">
    <citation type="submission" date="2021-03" db="EMBL/GenBank/DDBJ databases">
        <title>Genomic Encyclopedia of Type Strains, Phase IV (KMG-IV): sequencing the most valuable type-strain genomes for metagenomic binning, comparative biology and taxonomic classification.</title>
        <authorList>
            <person name="Goeker M."/>
        </authorList>
    </citation>
    <scope>NUCLEOTIDE SEQUENCE</scope>
    <source>
        <strain evidence="1">DSM 18131</strain>
    </source>
</reference>